<evidence type="ECO:0000256" key="1">
    <source>
        <dbReference type="SAM" id="Phobius"/>
    </source>
</evidence>
<keyword evidence="1" id="KW-0812">Transmembrane</keyword>
<dbReference type="AlphaFoldDB" id="A0A1T0A1A4"/>
<gene>
    <name evidence="2" type="ORF">B0181_07100</name>
</gene>
<keyword evidence="1" id="KW-0472">Membrane</keyword>
<proteinExistence type="predicted"/>
<comment type="caution">
    <text evidence="2">The sequence shown here is derived from an EMBL/GenBank/DDBJ whole genome shotgun (WGS) entry which is preliminary data.</text>
</comment>
<accession>A0A1T0A1A4</accession>
<keyword evidence="3" id="KW-1185">Reference proteome</keyword>
<sequence length="71" mass="8167">MSLTIFPVYCVICRNADGMAMSFALCFTFCTFRFVALGTSLCQTHLLDIRLYAKKSRQFTKLHQPILRTLI</sequence>
<keyword evidence="1" id="KW-1133">Transmembrane helix</keyword>
<organism evidence="2 3">
    <name type="scientific">Moraxella caviae</name>
    <dbReference type="NCBI Taxonomy" id="34060"/>
    <lineage>
        <taxon>Bacteria</taxon>
        <taxon>Pseudomonadati</taxon>
        <taxon>Pseudomonadota</taxon>
        <taxon>Gammaproteobacteria</taxon>
        <taxon>Moraxellales</taxon>
        <taxon>Moraxellaceae</taxon>
        <taxon>Moraxella</taxon>
    </lineage>
</organism>
<reference evidence="2 3" key="1">
    <citation type="submission" date="2017-02" db="EMBL/GenBank/DDBJ databases">
        <title>Draft genome sequence of Moraxella caviae CCUG 355 type strain.</title>
        <authorList>
            <person name="Engstrom-Jakobsson H."/>
            <person name="Salva-Serra F."/>
            <person name="Thorell K."/>
            <person name="Gonzales-Siles L."/>
            <person name="Karlsson R."/>
            <person name="Boulund F."/>
            <person name="Engstrand L."/>
            <person name="Moore E."/>
        </authorList>
    </citation>
    <scope>NUCLEOTIDE SEQUENCE [LARGE SCALE GENOMIC DNA]</scope>
    <source>
        <strain evidence="2 3">CCUG 355</strain>
    </source>
</reference>
<name>A0A1T0A1A4_9GAMM</name>
<feature type="transmembrane region" description="Helical" evidence="1">
    <location>
        <begin position="20"/>
        <end position="47"/>
    </location>
</feature>
<dbReference type="Proteomes" id="UP000190435">
    <property type="component" value="Unassembled WGS sequence"/>
</dbReference>
<protein>
    <submittedName>
        <fullName evidence="2">Uncharacterized protein</fullName>
    </submittedName>
</protein>
<dbReference type="EMBL" id="MUXU01000039">
    <property type="protein sequence ID" value="OOR89438.1"/>
    <property type="molecule type" value="Genomic_DNA"/>
</dbReference>
<evidence type="ECO:0000313" key="3">
    <source>
        <dbReference type="Proteomes" id="UP000190435"/>
    </source>
</evidence>
<evidence type="ECO:0000313" key="2">
    <source>
        <dbReference type="EMBL" id="OOR89438.1"/>
    </source>
</evidence>